<dbReference type="EMBL" id="UINC01031364">
    <property type="protein sequence ID" value="SVB17281.1"/>
    <property type="molecule type" value="Genomic_DNA"/>
</dbReference>
<name>A0A382BUV4_9ZZZZ</name>
<sequence>VGANANRKGASGEREFAAILADGFPERTFMRNTYEQRWRGGSDVVGLDGFSIEVKRYAAGDWYQVGWWRQVCEEAAKTATVPVLAFRYDRKPWRGVVPAEWGMNEPMHNPIDRALVMDVAMFVELVRARNG</sequence>
<protein>
    <recommendedName>
        <fullName evidence="2">YqaJ viral recombinase domain-containing protein</fullName>
    </recommendedName>
</protein>
<feature type="non-terminal residue" evidence="1">
    <location>
        <position position="1"/>
    </location>
</feature>
<proteinExistence type="predicted"/>
<accession>A0A382BUV4</accession>
<evidence type="ECO:0000313" key="1">
    <source>
        <dbReference type="EMBL" id="SVB17281.1"/>
    </source>
</evidence>
<organism evidence="1">
    <name type="scientific">marine metagenome</name>
    <dbReference type="NCBI Taxonomy" id="408172"/>
    <lineage>
        <taxon>unclassified sequences</taxon>
        <taxon>metagenomes</taxon>
        <taxon>ecological metagenomes</taxon>
    </lineage>
</organism>
<dbReference type="AlphaFoldDB" id="A0A382BUV4"/>
<reference evidence="1" key="1">
    <citation type="submission" date="2018-05" db="EMBL/GenBank/DDBJ databases">
        <authorList>
            <person name="Lanie J.A."/>
            <person name="Ng W.-L."/>
            <person name="Kazmierczak K.M."/>
            <person name="Andrzejewski T.M."/>
            <person name="Davidsen T.M."/>
            <person name="Wayne K.J."/>
            <person name="Tettelin H."/>
            <person name="Glass J.I."/>
            <person name="Rusch D."/>
            <person name="Podicherti R."/>
            <person name="Tsui H.-C.T."/>
            <person name="Winkler M.E."/>
        </authorList>
    </citation>
    <scope>NUCLEOTIDE SEQUENCE</scope>
</reference>
<dbReference type="Pfam" id="PF24608">
    <property type="entry name" value="PDDEXK_15"/>
    <property type="match status" value="1"/>
</dbReference>
<evidence type="ECO:0008006" key="2">
    <source>
        <dbReference type="Google" id="ProtNLM"/>
    </source>
</evidence>
<dbReference type="InterPro" id="IPR056931">
    <property type="entry name" value="D14-like"/>
</dbReference>
<gene>
    <name evidence="1" type="ORF">METZ01_LOCUS170135</name>
</gene>